<dbReference type="Gene3D" id="3.90.190.20">
    <property type="entry name" value="Mur ligase, C-terminal domain"/>
    <property type="match status" value="1"/>
</dbReference>
<feature type="domain" description="Mur ligase C-terminal" evidence="11">
    <location>
        <begin position="286"/>
        <end position="401"/>
    </location>
</feature>
<comment type="similarity">
    <text evidence="1 10">Belongs to the folylpolyglutamate synthase family.</text>
</comment>
<evidence type="ECO:0000256" key="6">
    <source>
        <dbReference type="ARBA" id="ARBA00022840"/>
    </source>
</evidence>
<dbReference type="SUPFAM" id="SSF53623">
    <property type="entry name" value="MurD-like peptide ligases, catalytic domain"/>
    <property type="match status" value="1"/>
</dbReference>
<dbReference type="RefSeq" id="WP_008469446.1">
    <property type="nucleotide sequence ID" value="NZ_AYZP01000001.1"/>
</dbReference>
<reference evidence="13 14" key="1">
    <citation type="submission" date="2012-06" db="EMBL/GenBank/DDBJ databases">
        <title>Draft Genome Sequence of Lactobacillus hominis Strain CRBIP 24.179T, isolated from human intestine.</title>
        <authorList>
            <person name="Cousin S."/>
            <person name="Ma L."/>
            <person name="Bizet C."/>
            <person name="Loux V."/>
            <person name="Bouchier C."/>
            <person name="Clermont D."/>
            <person name="Creno S."/>
        </authorList>
    </citation>
    <scope>NUCLEOTIDE SEQUENCE [LARGE SCALE GENOMIC DNA]</scope>
    <source>
        <strain evidence="14">CRBIP 24.179T</strain>
    </source>
</reference>
<evidence type="ECO:0000256" key="2">
    <source>
        <dbReference type="ARBA" id="ARBA00013025"/>
    </source>
</evidence>
<dbReference type="eggNOG" id="COG0285">
    <property type="taxonomic scope" value="Bacteria"/>
</dbReference>
<dbReference type="EMBL" id="CAKE01000001">
    <property type="protein sequence ID" value="CCI80889.1"/>
    <property type="molecule type" value="Genomic_DNA"/>
</dbReference>
<dbReference type="STRING" id="1423758.FC41_GL000346"/>
<dbReference type="SUPFAM" id="SSF53244">
    <property type="entry name" value="MurD-like peptide ligases, peptide-binding domain"/>
    <property type="match status" value="1"/>
</dbReference>
<dbReference type="PANTHER" id="PTHR11136">
    <property type="entry name" value="FOLYLPOLYGLUTAMATE SYNTHASE-RELATED"/>
    <property type="match status" value="1"/>
</dbReference>
<dbReference type="PATRIC" id="fig|1423758.3.peg.349"/>
<dbReference type="GO" id="GO:0046872">
    <property type="term" value="F:metal ion binding"/>
    <property type="evidence" value="ECO:0007669"/>
    <property type="project" value="UniProtKB-KW"/>
</dbReference>
<dbReference type="PROSITE" id="PS01012">
    <property type="entry name" value="FOLYLPOLYGLU_SYNT_2"/>
    <property type="match status" value="1"/>
</dbReference>
<dbReference type="InterPro" id="IPR018109">
    <property type="entry name" value="Folylpolyglutamate_synth_CS"/>
</dbReference>
<dbReference type="Proteomes" id="UP000009320">
    <property type="component" value="Unassembled WGS sequence"/>
</dbReference>
<feature type="domain" description="Mur ligase central" evidence="12">
    <location>
        <begin position="44"/>
        <end position="247"/>
    </location>
</feature>
<keyword evidence="5 10" id="KW-0547">Nucleotide-binding</keyword>
<dbReference type="InterPro" id="IPR013221">
    <property type="entry name" value="Mur_ligase_cen"/>
</dbReference>
<dbReference type="Gene3D" id="3.40.1190.10">
    <property type="entry name" value="Mur-like, catalytic domain"/>
    <property type="match status" value="1"/>
</dbReference>
<evidence type="ECO:0000313" key="13">
    <source>
        <dbReference type="EMBL" id="CCI80889.1"/>
    </source>
</evidence>
<evidence type="ECO:0000256" key="5">
    <source>
        <dbReference type="ARBA" id="ARBA00022741"/>
    </source>
</evidence>
<dbReference type="GeneID" id="82846178"/>
<dbReference type="GO" id="GO:0008841">
    <property type="term" value="F:dihydrofolate synthase activity"/>
    <property type="evidence" value="ECO:0007669"/>
    <property type="project" value="TreeGrafter"/>
</dbReference>
<evidence type="ECO:0000259" key="11">
    <source>
        <dbReference type="Pfam" id="PF02875"/>
    </source>
</evidence>
<keyword evidence="3 10" id="KW-0436">Ligase</keyword>
<dbReference type="GO" id="GO:0004326">
    <property type="term" value="F:tetrahydrofolylpolyglutamate synthase activity"/>
    <property type="evidence" value="ECO:0007669"/>
    <property type="project" value="UniProtKB-EC"/>
</dbReference>
<dbReference type="GO" id="GO:0005737">
    <property type="term" value="C:cytoplasm"/>
    <property type="evidence" value="ECO:0007669"/>
    <property type="project" value="TreeGrafter"/>
</dbReference>
<evidence type="ECO:0000256" key="10">
    <source>
        <dbReference type="PIRNR" id="PIRNR001563"/>
    </source>
</evidence>
<dbReference type="InterPro" id="IPR036565">
    <property type="entry name" value="Mur-like_cat_sf"/>
</dbReference>
<dbReference type="GO" id="GO:0005524">
    <property type="term" value="F:ATP binding"/>
    <property type="evidence" value="ECO:0007669"/>
    <property type="project" value="UniProtKB-KW"/>
</dbReference>
<keyword evidence="7" id="KW-0460">Magnesium</keyword>
<dbReference type="NCBIfam" id="TIGR01499">
    <property type="entry name" value="folC"/>
    <property type="match status" value="1"/>
</dbReference>
<dbReference type="InterPro" id="IPR004101">
    <property type="entry name" value="Mur_ligase_C"/>
</dbReference>
<name>I7L8S1_9LACO</name>
<proteinExistence type="inferred from homology"/>
<dbReference type="PIRSF" id="PIRSF001563">
    <property type="entry name" value="Folylpolyglu_synth"/>
    <property type="match status" value="1"/>
</dbReference>
<sequence>MQVQEVIHNIETLPRLHEKNDLSYIKKVLAFLDNPQDKVKTIHITGTNGKGSTSYYLSNLIKKAGCKTGLFVSPYVERFNERIQLNNEQISDSDLIKGYNAISNAVTELKKADPKFNLVTFEFETALAFWYFSYKKCDYAVIEVGIGGQHDKTNVITPEVSIITTVGLDHEKIIGPTIEDIAREKSGVIKPRVPVVLGNVPDSVLDILIDKAKKESASVYLLGKDFVVSDQKNIVYQDQDEKMIFDKRPRSESYDLAVAYRVFKLLHLSLSPKKVQEALNNTQIPGRFDVIQKKPLIILDGAHNIQAITQLLNYVHELPAKKYKFLVGMMKDKDLKEVLALFNPQDQLYLTRIDYPRAAKWEDFKDAIKQKAIYDEDYKKLFDQLVNELQDDEVLVVTGSFYLVGALLNYWRHR</sequence>
<dbReference type="PROSITE" id="PS01011">
    <property type="entry name" value="FOLYLPOLYGLU_SYNT_1"/>
    <property type="match status" value="1"/>
</dbReference>
<comment type="caution">
    <text evidence="13">The sequence shown here is derived from an EMBL/GenBank/DDBJ whole genome shotgun (WGS) entry which is preliminary data.</text>
</comment>
<evidence type="ECO:0000256" key="3">
    <source>
        <dbReference type="ARBA" id="ARBA00022598"/>
    </source>
</evidence>
<dbReference type="OrthoDB" id="9809356at2"/>
<dbReference type="InterPro" id="IPR001645">
    <property type="entry name" value="Folylpolyglutamate_synth"/>
</dbReference>
<dbReference type="Pfam" id="PF02875">
    <property type="entry name" value="Mur_ligase_C"/>
    <property type="match status" value="1"/>
</dbReference>
<evidence type="ECO:0000256" key="4">
    <source>
        <dbReference type="ARBA" id="ARBA00022723"/>
    </source>
</evidence>
<dbReference type="EC" id="6.3.2.17" evidence="2"/>
<evidence type="ECO:0000313" key="14">
    <source>
        <dbReference type="Proteomes" id="UP000009320"/>
    </source>
</evidence>
<gene>
    <name evidence="13" type="ORF">BN55_02995</name>
</gene>
<keyword evidence="6 10" id="KW-0067">ATP-binding</keyword>
<evidence type="ECO:0000259" key="12">
    <source>
        <dbReference type="Pfam" id="PF08245"/>
    </source>
</evidence>
<dbReference type="AlphaFoldDB" id="I7L8S1"/>
<dbReference type="InterPro" id="IPR036615">
    <property type="entry name" value="Mur_ligase_C_dom_sf"/>
</dbReference>
<comment type="catalytic activity">
    <reaction evidence="9">
        <text>(6S)-5,6,7,8-tetrahydrofolyl-(gamma-L-Glu)(n) + L-glutamate + ATP = (6S)-5,6,7,8-tetrahydrofolyl-(gamma-L-Glu)(n+1) + ADP + phosphate + H(+)</text>
        <dbReference type="Rhea" id="RHEA:10580"/>
        <dbReference type="Rhea" id="RHEA-COMP:14738"/>
        <dbReference type="Rhea" id="RHEA-COMP:14740"/>
        <dbReference type="ChEBI" id="CHEBI:15378"/>
        <dbReference type="ChEBI" id="CHEBI:29985"/>
        <dbReference type="ChEBI" id="CHEBI:30616"/>
        <dbReference type="ChEBI" id="CHEBI:43474"/>
        <dbReference type="ChEBI" id="CHEBI:141005"/>
        <dbReference type="ChEBI" id="CHEBI:456216"/>
        <dbReference type="EC" id="6.3.2.17"/>
    </reaction>
</comment>
<dbReference type="PANTHER" id="PTHR11136:SF0">
    <property type="entry name" value="DIHYDROFOLATE SYNTHETASE-RELATED"/>
    <property type="match status" value="1"/>
</dbReference>
<protein>
    <recommendedName>
        <fullName evidence="2">tetrahydrofolate synthase</fullName>
        <ecNumber evidence="2">6.3.2.17</ecNumber>
    </recommendedName>
    <alternativeName>
        <fullName evidence="8">Tetrahydrofolylpolyglutamate synthase</fullName>
    </alternativeName>
</protein>
<keyword evidence="4" id="KW-0479">Metal-binding</keyword>
<keyword evidence="14" id="KW-1185">Reference proteome</keyword>
<evidence type="ECO:0000256" key="9">
    <source>
        <dbReference type="ARBA" id="ARBA00047493"/>
    </source>
</evidence>
<evidence type="ECO:0000256" key="7">
    <source>
        <dbReference type="ARBA" id="ARBA00022842"/>
    </source>
</evidence>
<evidence type="ECO:0000256" key="8">
    <source>
        <dbReference type="ARBA" id="ARBA00030592"/>
    </source>
</evidence>
<evidence type="ECO:0000256" key="1">
    <source>
        <dbReference type="ARBA" id="ARBA00008276"/>
    </source>
</evidence>
<organism evidence="13 14">
    <name type="scientific">Lactobacillus hominis DSM 23910 = CRBIP 24.179</name>
    <dbReference type="NCBI Taxonomy" id="1423758"/>
    <lineage>
        <taxon>Bacteria</taxon>
        <taxon>Bacillati</taxon>
        <taxon>Bacillota</taxon>
        <taxon>Bacilli</taxon>
        <taxon>Lactobacillales</taxon>
        <taxon>Lactobacillaceae</taxon>
        <taxon>Lactobacillus</taxon>
    </lineage>
</organism>
<accession>I7L8S1</accession>
<dbReference type="Pfam" id="PF08245">
    <property type="entry name" value="Mur_ligase_M"/>
    <property type="match status" value="1"/>
</dbReference>